<feature type="region of interest" description="Disordered" evidence="1">
    <location>
        <begin position="13"/>
        <end position="183"/>
    </location>
</feature>
<name>A0AAW1PR98_9CHLO</name>
<dbReference type="GO" id="GO:0000380">
    <property type="term" value="P:alternative mRNA splicing, via spliceosome"/>
    <property type="evidence" value="ECO:0007669"/>
    <property type="project" value="InterPro"/>
</dbReference>
<gene>
    <name evidence="2" type="ORF">WJX73_000327</name>
</gene>
<protein>
    <submittedName>
        <fullName evidence="2">Uncharacterized protein</fullName>
    </submittedName>
</protein>
<proteinExistence type="predicted"/>
<dbReference type="AlphaFoldDB" id="A0AAW1PR98"/>
<organism evidence="2 3">
    <name type="scientific">Symbiochloris irregularis</name>
    <dbReference type="NCBI Taxonomy" id="706552"/>
    <lineage>
        <taxon>Eukaryota</taxon>
        <taxon>Viridiplantae</taxon>
        <taxon>Chlorophyta</taxon>
        <taxon>core chlorophytes</taxon>
        <taxon>Trebouxiophyceae</taxon>
        <taxon>Trebouxiales</taxon>
        <taxon>Trebouxiaceae</taxon>
        <taxon>Symbiochloris</taxon>
    </lineage>
</organism>
<accession>A0AAW1PR98</accession>
<keyword evidence="3" id="KW-1185">Reference proteome</keyword>
<reference evidence="2 3" key="1">
    <citation type="journal article" date="2024" name="Nat. Commun.">
        <title>Phylogenomics reveals the evolutionary origins of lichenization in chlorophyte algae.</title>
        <authorList>
            <person name="Puginier C."/>
            <person name="Libourel C."/>
            <person name="Otte J."/>
            <person name="Skaloud P."/>
            <person name="Haon M."/>
            <person name="Grisel S."/>
            <person name="Petersen M."/>
            <person name="Berrin J.G."/>
            <person name="Delaux P.M."/>
            <person name="Dal Grande F."/>
            <person name="Keller J."/>
        </authorList>
    </citation>
    <scope>NUCLEOTIDE SEQUENCE [LARGE SCALE GENOMIC DNA]</scope>
    <source>
        <strain evidence="2 3">SAG 2036</strain>
    </source>
</reference>
<sequence>MDALEAHKLYMHLKTTDASAKQKRGLGFGGNASDSKDQATSSAAGLLTGFKRASSSPDRDDRKRYAEMTAAQQLKARTKFQLQQRDQDTKTPADGEQWTRFVFNQDALLEEEGAQPAQDLSDAEGPFAPKPSHLQRSDRSQAVHATSHTHEDAIFGAPSKPQAADQPVHSLQPAASKGEAGADVAGADAINPIVTANQSNLSWRERAAQMRERRMLDQVA</sequence>
<dbReference type="PANTHER" id="PTHR31968:SF4">
    <property type="entry name" value="SERINE_ARGININE-RELATED PROTEIN 53"/>
    <property type="match status" value="1"/>
</dbReference>
<dbReference type="GO" id="GO:0005634">
    <property type="term" value="C:nucleus"/>
    <property type="evidence" value="ECO:0007669"/>
    <property type="project" value="TreeGrafter"/>
</dbReference>
<dbReference type="EMBL" id="JALJOQ010000012">
    <property type="protein sequence ID" value="KAK9810946.1"/>
    <property type="molecule type" value="Genomic_DNA"/>
</dbReference>
<dbReference type="GO" id="GO:0005737">
    <property type="term" value="C:cytoplasm"/>
    <property type="evidence" value="ECO:0007669"/>
    <property type="project" value="TreeGrafter"/>
</dbReference>
<dbReference type="Proteomes" id="UP001465755">
    <property type="component" value="Unassembled WGS sequence"/>
</dbReference>
<evidence type="ECO:0000256" key="1">
    <source>
        <dbReference type="SAM" id="MobiDB-lite"/>
    </source>
</evidence>
<evidence type="ECO:0000313" key="2">
    <source>
        <dbReference type="EMBL" id="KAK9810946.1"/>
    </source>
</evidence>
<comment type="caution">
    <text evidence="2">The sequence shown here is derived from an EMBL/GenBank/DDBJ whole genome shotgun (WGS) entry which is preliminary data.</text>
</comment>
<dbReference type="InterPro" id="IPR034604">
    <property type="entry name" value="SRRP53"/>
</dbReference>
<feature type="compositionally biased region" description="Basic and acidic residues" evidence="1">
    <location>
        <begin position="57"/>
        <end position="66"/>
    </location>
</feature>
<dbReference type="PANTHER" id="PTHR31968">
    <property type="entry name" value="SERINE/ARGININE-RELATED PROTEIN 53"/>
    <property type="match status" value="1"/>
</dbReference>
<evidence type="ECO:0000313" key="3">
    <source>
        <dbReference type="Proteomes" id="UP001465755"/>
    </source>
</evidence>